<gene>
    <name evidence="5" type="primary">hpaR</name>
    <name evidence="5" type="ORF">LVJ82_09930</name>
</gene>
<evidence type="ECO:0000256" key="3">
    <source>
        <dbReference type="ARBA" id="ARBA00023163"/>
    </source>
</evidence>
<dbReference type="PROSITE" id="PS01117">
    <property type="entry name" value="HTH_MARR_1"/>
    <property type="match status" value="1"/>
</dbReference>
<dbReference type="PANTHER" id="PTHR33164:SF13">
    <property type="entry name" value="4-HYDROXYPHENYLACETATE CATABOLISM PROTEIN"/>
    <property type="match status" value="1"/>
</dbReference>
<dbReference type="SMART" id="SM00347">
    <property type="entry name" value="HTH_MARR"/>
    <property type="match status" value="1"/>
</dbReference>
<sequence length="157" mass="18509">MTTKRHNSINIALIQARESMMAFFRPIFNQHNITEQQWRIVRLLAENGTLDFQDLANKACILRPSLTGILTRLEKIDFVVRLKPTNDQRRVFLKLTKEGEQLYSDVRRKIDEQYDVIETLMTKEKMQELSDLLDILNQIQDPKQEHSQAQTHATEEE</sequence>
<dbReference type="SUPFAM" id="SSF46785">
    <property type="entry name" value="Winged helix' DNA-binding domain"/>
    <property type="match status" value="1"/>
</dbReference>
<dbReference type="PROSITE" id="PS50995">
    <property type="entry name" value="HTH_MARR_2"/>
    <property type="match status" value="1"/>
</dbReference>
<organism evidence="5 6">
    <name type="scientific">Vitreoscilla massiliensis</name>
    <dbReference type="NCBI Taxonomy" id="1689272"/>
    <lineage>
        <taxon>Bacteria</taxon>
        <taxon>Pseudomonadati</taxon>
        <taxon>Pseudomonadota</taxon>
        <taxon>Betaproteobacteria</taxon>
        <taxon>Neisseriales</taxon>
        <taxon>Neisseriaceae</taxon>
        <taxon>Vitreoscilla</taxon>
    </lineage>
</organism>
<dbReference type="Proteomes" id="UP000832011">
    <property type="component" value="Chromosome"/>
</dbReference>
<feature type="domain" description="HTH marR-type" evidence="4">
    <location>
        <begin position="6"/>
        <end position="141"/>
    </location>
</feature>
<evidence type="ECO:0000256" key="2">
    <source>
        <dbReference type="ARBA" id="ARBA00023125"/>
    </source>
</evidence>
<dbReference type="Pfam" id="PF01047">
    <property type="entry name" value="MarR"/>
    <property type="match status" value="1"/>
</dbReference>
<keyword evidence="6" id="KW-1185">Reference proteome</keyword>
<dbReference type="InterPro" id="IPR036390">
    <property type="entry name" value="WH_DNA-bd_sf"/>
</dbReference>
<dbReference type="InterPro" id="IPR000835">
    <property type="entry name" value="HTH_MarR-typ"/>
</dbReference>
<dbReference type="InterPro" id="IPR023187">
    <property type="entry name" value="Tscrpt_reg_MarR-type_CS"/>
</dbReference>
<proteinExistence type="predicted"/>
<dbReference type="RefSeq" id="WP_058356748.1">
    <property type="nucleotide sequence ID" value="NZ_CABKVG010000009.1"/>
</dbReference>
<dbReference type="Gene3D" id="1.10.10.10">
    <property type="entry name" value="Winged helix-like DNA-binding domain superfamily/Winged helix DNA-binding domain"/>
    <property type="match status" value="1"/>
</dbReference>
<keyword evidence="1" id="KW-0805">Transcription regulation</keyword>
<dbReference type="EMBL" id="CP091511">
    <property type="protein sequence ID" value="UOO87812.1"/>
    <property type="molecule type" value="Genomic_DNA"/>
</dbReference>
<name>A0ABY4DWY2_9NEIS</name>
<evidence type="ECO:0000313" key="5">
    <source>
        <dbReference type="EMBL" id="UOO87812.1"/>
    </source>
</evidence>
<dbReference type="InterPro" id="IPR036388">
    <property type="entry name" value="WH-like_DNA-bd_sf"/>
</dbReference>
<dbReference type="InterPro" id="IPR039422">
    <property type="entry name" value="MarR/SlyA-like"/>
</dbReference>
<dbReference type="NCBIfam" id="TIGR02337">
    <property type="entry name" value="HpaR"/>
    <property type="match status" value="1"/>
</dbReference>
<evidence type="ECO:0000256" key="1">
    <source>
        <dbReference type="ARBA" id="ARBA00023015"/>
    </source>
</evidence>
<dbReference type="InterPro" id="IPR012712">
    <property type="entry name" value="HpaR/FarR"/>
</dbReference>
<dbReference type="PANTHER" id="PTHR33164">
    <property type="entry name" value="TRANSCRIPTIONAL REGULATOR, MARR FAMILY"/>
    <property type="match status" value="1"/>
</dbReference>
<evidence type="ECO:0000313" key="6">
    <source>
        <dbReference type="Proteomes" id="UP000832011"/>
    </source>
</evidence>
<evidence type="ECO:0000259" key="4">
    <source>
        <dbReference type="PROSITE" id="PS50995"/>
    </source>
</evidence>
<keyword evidence="2" id="KW-0238">DNA-binding</keyword>
<reference evidence="5 6" key="1">
    <citation type="journal article" date="2022" name="Res Sq">
        <title>Evolution of multicellular longitudinally dividing oral cavity symbionts (Neisseriaceae).</title>
        <authorList>
            <person name="Nyongesa S."/>
            <person name="Weber P."/>
            <person name="Bernet E."/>
            <person name="Pullido F."/>
            <person name="Nieckarz M."/>
            <person name="Delaby M."/>
            <person name="Nieves C."/>
            <person name="Viehboeck T."/>
            <person name="Krause N."/>
            <person name="Rivera-Millot A."/>
            <person name="Nakamura A."/>
            <person name="Vischer N."/>
            <person name="VanNieuwenhze M."/>
            <person name="Brun Y."/>
            <person name="Cava F."/>
            <person name="Bulgheresi S."/>
            <person name="Veyrier F."/>
        </authorList>
    </citation>
    <scope>NUCLEOTIDE SEQUENCE [LARGE SCALE GENOMIC DNA]</scope>
    <source>
        <strain evidence="5 6">SN4</strain>
    </source>
</reference>
<keyword evidence="3" id="KW-0804">Transcription</keyword>
<accession>A0ABY4DWY2</accession>
<protein>
    <submittedName>
        <fullName evidence="5">Homoprotocatechuate degradation operon regulator HpaR</fullName>
    </submittedName>
</protein>